<keyword evidence="1" id="KW-0560">Oxidoreductase</keyword>
<reference evidence="5" key="1">
    <citation type="submission" date="2019-02" db="EMBL/GenBank/DDBJ databases">
        <authorList>
            <person name="Gruber-Vodicka R. H."/>
            <person name="Seah K. B. B."/>
        </authorList>
    </citation>
    <scope>NUCLEOTIDE SEQUENCE</scope>
    <source>
        <strain evidence="5">BECK_BZ106</strain>
        <strain evidence="4">BECK_BZ15</strain>
    </source>
</reference>
<dbReference type="InterPro" id="IPR002869">
    <property type="entry name" value="Pyrv_flavodox_OxRed_cen"/>
</dbReference>
<dbReference type="AlphaFoldDB" id="A0A450SFC5"/>
<dbReference type="InterPro" id="IPR009014">
    <property type="entry name" value="Transketo_C/PFOR_II"/>
</dbReference>
<dbReference type="SUPFAM" id="SSF53323">
    <property type="entry name" value="Pyruvate-ferredoxin oxidoreductase, PFOR, domain III"/>
    <property type="match status" value="1"/>
</dbReference>
<gene>
    <name evidence="4" type="ORF">BECKFW1821A_GA0114235_101227</name>
    <name evidence="5" type="ORF">BECKFW1821B_GA0114236_100935</name>
</gene>
<dbReference type="Gene3D" id="3.40.920.10">
    <property type="entry name" value="Pyruvate-ferredoxin oxidoreductase, PFOR, domain III"/>
    <property type="match status" value="1"/>
</dbReference>
<dbReference type="SUPFAM" id="SSF52518">
    <property type="entry name" value="Thiamin diphosphate-binding fold (THDP-binding)"/>
    <property type="match status" value="1"/>
</dbReference>
<dbReference type="Pfam" id="PF01855">
    <property type="entry name" value="POR_N"/>
    <property type="match status" value="1"/>
</dbReference>
<sequence length="627" mass="67777">MYTSAEPAITRIDEHIVEIVSDSGEGAQRAGQTFGAISAKMGNGVWTVEIIPAEIKPPARSPQGASGIRIRLGSRYITNMGDQANLVVAFNEQVLRGRIDSGAYEPGTLILLESKWRTDPSAEIAEQYKATVADFREKGFLVHELAMEEACKQLTENPRVGKNMFVLGMLCQLYQRDIEVALTEINAAFKKKSEQVRLLNENLLRAGYEFANQQLNFCYEVPPWPHDASMIVTNGNQAVGLGVMASGIEMVSMYPITPATSASHFLADVFHHAGGVVHQAEDEIAAISFALGTSFAGKTACTITSGPGLALKMESIGLAVMAEIPLVIVSVQRGGPATGLPTKVEQGDLLSALFGAPGDAPKVVLAAATIEECFHFVIVARNLAETFRTPVILLTDANLATGVQSYPRPTAQNDWLSPPIDTSLWDPNVTPYDWNEETGLSSRPIPGQRGGEYVLTGLAHTPQSKVAYDPMSNQRGCEMRSRKLAALQGSLKPPSVHGAQEGDLLLVGWGSTQGAIEEAVDRAGAEGISVSSLHLRFLSPLEPGLAEIFGKFQKVMTIEINYSDAPDAPLITPEKRRIGQLAWLLRAHTLIEIDCWTRVHGQPLQPGAIYEEIKRVMSDFSPDAKGI</sequence>
<dbReference type="PANTHER" id="PTHR32154:SF20">
    <property type="entry name" value="2-OXOGLUTARATE OXIDOREDUCTASE SUBUNIT KORA"/>
    <property type="match status" value="1"/>
</dbReference>
<dbReference type="Gene3D" id="3.40.50.920">
    <property type="match status" value="1"/>
</dbReference>
<dbReference type="InterPro" id="IPR002880">
    <property type="entry name" value="Pyrv_Fd/Flavodoxin_OxRdtase_N"/>
</dbReference>
<dbReference type="InterPro" id="IPR022367">
    <property type="entry name" value="2-oxoacid/accept_OxRdtase_asu"/>
</dbReference>
<evidence type="ECO:0000313" key="5">
    <source>
        <dbReference type="EMBL" id="VFJ51524.1"/>
    </source>
</evidence>
<dbReference type="GO" id="GO:0016903">
    <property type="term" value="F:oxidoreductase activity, acting on the aldehyde or oxo group of donors"/>
    <property type="evidence" value="ECO:0007669"/>
    <property type="project" value="InterPro"/>
</dbReference>
<dbReference type="Pfam" id="PF01558">
    <property type="entry name" value="POR"/>
    <property type="match status" value="1"/>
</dbReference>
<evidence type="ECO:0000259" key="2">
    <source>
        <dbReference type="Pfam" id="PF01558"/>
    </source>
</evidence>
<dbReference type="InterPro" id="IPR050722">
    <property type="entry name" value="Pyruvate:ferred/Flavod_OxRd"/>
</dbReference>
<dbReference type="EMBL" id="CAADEW010000012">
    <property type="protein sequence ID" value="VFJ46140.1"/>
    <property type="molecule type" value="Genomic_DNA"/>
</dbReference>
<dbReference type="Gene3D" id="3.40.50.970">
    <property type="match status" value="1"/>
</dbReference>
<name>A0A450SFC5_9GAMM</name>
<proteinExistence type="predicted"/>
<feature type="domain" description="Pyruvate flavodoxin/ferredoxin oxidoreductase pyrimidine binding" evidence="3">
    <location>
        <begin position="242"/>
        <end position="409"/>
    </location>
</feature>
<evidence type="ECO:0000256" key="1">
    <source>
        <dbReference type="ARBA" id="ARBA00023002"/>
    </source>
</evidence>
<dbReference type="CDD" id="cd07034">
    <property type="entry name" value="TPP_PYR_PFOR_IOR-alpha_like"/>
    <property type="match status" value="1"/>
</dbReference>
<accession>A0A450SFC5</accession>
<dbReference type="FunFam" id="3.40.50.970:FF:000022">
    <property type="entry name" value="2-oxoglutarate ferredoxin oxidoreductase alpha subunit"/>
    <property type="match status" value="1"/>
</dbReference>
<dbReference type="EMBL" id="CAADFD010000009">
    <property type="protein sequence ID" value="VFJ51524.1"/>
    <property type="molecule type" value="Genomic_DNA"/>
</dbReference>
<protein>
    <submittedName>
        <fullName evidence="5">2-oxoglutarate ferredoxin oxidoreductase subunit alpha</fullName>
    </submittedName>
</protein>
<dbReference type="InterPro" id="IPR019752">
    <property type="entry name" value="Pyrv/ketoisovalerate_OxRed_cat"/>
</dbReference>
<dbReference type="SUPFAM" id="SSF52922">
    <property type="entry name" value="TK C-terminal domain-like"/>
    <property type="match status" value="1"/>
</dbReference>
<evidence type="ECO:0000259" key="3">
    <source>
        <dbReference type="Pfam" id="PF01855"/>
    </source>
</evidence>
<organism evidence="5">
    <name type="scientific">Candidatus Kentrum sp. FW</name>
    <dbReference type="NCBI Taxonomy" id="2126338"/>
    <lineage>
        <taxon>Bacteria</taxon>
        <taxon>Pseudomonadati</taxon>
        <taxon>Pseudomonadota</taxon>
        <taxon>Gammaproteobacteria</taxon>
        <taxon>Candidatus Kentrum</taxon>
    </lineage>
</organism>
<dbReference type="GO" id="GO:0006979">
    <property type="term" value="P:response to oxidative stress"/>
    <property type="evidence" value="ECO:0007669"/>
    <property type="project" value="TreeGrafter"/>
</dbReference>
<evidence type="ECO:0000313" key="4">
    <source>
        <dbReference type="EMBL" id="VFJ46140.1"/>
    </source>
</evidence>
<dbReference type="PANTHER" id="PTHR32154">
    <property type="entry name" value="PYRUVATE-FLAVODOXIN OXIDOREDUCTASE-RELATED"/>
    <property type="match status" value="1"/>
</dbReference>
<dbReference type="InterPro" id="IPR029061">
    <property type="entry name" value="THDP-binding"/>
</dbReference>
<feature type="domain" description="Pyruvate/ketoisovalerate oxidoreductase catalytic" evidence="2">
    <location>
        <begin position="24"/>
        <end position="209"/>
    </location>
</feature>
<dbReference type="NCBIfam" id="TIGR03710">
    <property type="entry name" value="OAFO_sf"/>
    <property type="match status" value="1"/>
</dbReference>